<evidence type="ECO:0000313" key="1">
    <source>
        <dbReference type="EMBL" id="EPS34821.1"/>
    </source>
</evidence>
<proteinExistence type="predicted"/>
<gene>
    <name evidence="1" type="ORF">PDE_09785</name>
</gene>
<dbReference type="Proteomes" id="UP000019376">
    <property type="component" value="Unassembled WGS sequence"/>
</dbReference>
<organism evidence="1 2">
    <name type="scientific">Penicillium oxalicum (strain 114-2 / CGMCC 5302)</name>
    <name type="common">Penicillium decumbens</name>
    <dbReference type="NCBI Taxonomy" id="933388"/>
    <lineage>
        <taxon>Eukaryota</taxon>
        <taxon>Fungi</taxon>
        <taxon>Dikarya</taxon>
        <taxon>Ascomycota</taxon>
        <taxon>Pezizomycotina</taxon>
        <taxon>Eurotiomycetes</taxon>
        <taxon>Eurotiomycetidae</taxon>
        <taxon>Eurotiales</taxon>
        <taxon>Aspergillaceae</taxon>
        <taxon>Penicillium</taxon>
    </lineage>
</organism>
<dbReference type="HOGENOM" id="CLU_1185368_0_0_1"/>
<evidence type="ECO:0000313" key="2">
    <source>
        <dbReference type="Proteomes" id="UP000019376"/>
    </source>
</evidence>
<keyword evidence="2" id="KW-1185">Reference proteome</keyword>
<dbReference type="AlphaFoldDB" id="S8A118"/>
<reference evidence="1 2" key="1">
    <citation type="journal article" date="2013" name="PLoS ONE">
        <title>Genomic and secretomic analyses reveal unique features of the lignocellulolytic enzyme system of Penicillium decumbens.</title>
        <authorList>
            <person name="Liu G."/>
            <person name="Zhang L."/>
            <person name="Wei X."/>
            <person name="Zou G."/>
            <person name="Qin Y."/>
            <person name="Ma L."/>
            <person name="Li J."/>
            <person name="Zheng H."/>
            <person name="Wang S."/>
            <person name="Wang C."/>
            <person name="Xun L."/>
            <person name="Zhao G.-P."/>
            <person name="Zhou Z."/>
            <person name="Qu Y."/>
        </authorList>
    </citation>
    <scope>NUCLEOTIDE SEQUENCE [LARGE SCALE GENOMIC DNA]</scope>
    <source>
        <strain evidence="2">114-2 / CGMCC 5302</strain>
    </source>
</reference>
<protein>
    <submittedName>
        <fullName evidence="1">Uncharacterized protein</fullName>
    </submittedName>
</protein>
<sequence>MRTAAIARVTDKESEANQVNVLTVLRQAGLAESWSVLSPESEDRDGDQKICRRCNDPEGTGPSDSVETGGMSLSIHRCKRSMCEFPNRPHRSSPKAKTATASACQGPPTSFLLTATPFCMLHIMALPPLPILRPVSVSPTPGFLLRMGHAEHDRCSDKRNYYLKWILFSDGACKGVHLPPPSPGPFYHCQVPVCAAQIASVPEVIGIFPVPWNRLNSLDSPELFPPLQLVRQQD</sequence>
<name>S8A118_PENO1</name>
<dbReference type="EMBL" id="KB644415">
    <property type="protein sequence ID" value="EPS34821.1"/>
    <property type="molecule type" value="Genomic_DNA"/>
</dbReference>
<accession>S8A118</accession>